<dbReference type="InterPro" id="IPR017927">
    <property type="entry name" value="FAD-bd_FR_type"/>
</dbReference>
<dbReference type="GO" id="GO:0016491">
    <property type="term" value="F:oxidoreductase activity"/>
    <property type="evidence" value="ECO:0007669"/>
    <property type="project" value="InterPro"/>
</dbReference>
<dbReference type="SUPFAM" id="SSF63380">
    <property type="entry name" value="Riboflavin synthase domain-like"/>
    <property type="match status" value="1"/>
</dbReference>
<dbReference type="InterPro" id="IPR039261">
    <property type="entry name" value="FNR_nucleotide-bd"/>
</dbReference>
<dbReference type="PANTHER" id="PTHR43513:SF3">
    <property type="entry name" value="DIHYDROOROTATE DEHYDROGENASE B (NAD(+)), ELECTRON TRANSFER SUBUNIT-RELATED"/>
    <property type="match status" value="1"/>
</dbReference>
<dbReference type="PIRSF" id="PIRSF006816">
    <property type="entry name" value="Cyc3_hyd_g"/>
    <property type="match status" value="1"/>
</dbReference>
<dbReference type="CDD" id="cd06219">
    <property type="entry name" value="DHOD_e_trans_like1"/>
    <property type="match status" value="1"/>
</dbReference>
<dbReference type="Gene3D" id="3.40.50.80">
    <property type="entry name" value="Nucleotide-binding domain of ferredoxin-NADP reductase (FNR) module"/>
    <property type="match status" value="1"/>
</dbReference>
<dbReference type="PANTHER" id="PTHR43513">
    <property type="entry name" value="DIHYDROOROTATE DEHYDROGENASE B (NAD(+)), ELECTRON TRANSFER SUBUNIT"/>
    <property type="match status" value="1"/>
</dbReference>
<gene>
    <name evidence="2" type="ORF">MNBD_NITROSPINAE04-1521</name>
</gene>
<dbReference type="Gene3D" id="2.40.30.10">
    <property type="entry name" value="Translation factors"/>
    <property type="match status" value="1"/>
</dbReference>
<dbReference type="SUPFAM" id="SSF52343">
    <property type="entry name" value="Ferredoxin reductase-like, C-terminal NADP-linked domain"/>
    <property type="match status" value="1"/>
</dbReference>
<dbReference type="PROSITE" id="PS51384">
    <property type="entry name" value="FAD_FR"/>
    <property type="match status" value="1"/>
</dbReference>
<dbReference type="GO" id="GO:0050660">
    <property type="term" value="F:flavin adenine dinucleotide binding"/>
    <property type="evidence" value="ECO:0007669"/>
    <property type="project" value="InterPro"/>
</dbReference>
<dbReference type="NCBIfam" id="NF004862">
    <property type="entry name" value="PRK06222.1"/>
    <property type="match status" value="1"/>
</dbReference>
<feature type="domain" description="FAD-binding FR-type" evidence="1">
    <location>
        <begin position="3"/>
        <end position="101"/>
    </location>
</feature>
<dbReference type="GO" id="GO:0006221">
    <property type="term" value="P:pyrimidine nucleotide biosynthetic process"/>
    <property type="evidence" value="ECO:0007669"/>
    <property type="project" value="InterPro"/>
</dbReference>
<organism evidence="2">
    <name type="scientific">hydrothermal vent metagenome</name>
    <dbReference type="NCBI Taxonomy" id="652676"/>
    <lineage>
        <taxon>unclassified sequences</taxon>
        <taxon>metagenomes</taxon>
        <taxon>ecological metagenomes</taxon>
    </lineage>
</organism>
<proteinExistence type="predicted"/>
<dbReference type="InterPro" id="IPR017938">
    <property type="entry name" value="Riboflavin_synthase-like_b-brl"/>
</dbReference>
<protein>
    <submittedName>
        <fullName evidence="2">NADH-dependent reduced ferredoxin:NADP+ oxidoreductase subunit A</fullName>
    </submittedName>
</protein>
<dbReference type="InterPro" id="IPR050353">
    <property type="entry name" value="PyrK_electron_transfer"/>
</dbReference>
<dbReference type="InterPro" id="IPR019480">
    <property type="entry name" value="Dihydroorotate_DH_Fe-S-bd"/>
</dbReference>
<evidence type="ECO:0000259" key="1">
    <source>
        <dbReference type="PROSITE" id="PS51384"/>
    </source>
</evidence>
<dbReference type="AlphaFoldDB" id="A0A3B1CY71"/>
<accession>A0A3B1CY71</accession>
<dbReference type="EMBL" id="UOGA01000268">
    <property type="protein sequence ID" value="VAX24225.1"/>
    <property type="molecule type" value="Genomic_DNA"/>
</dbReference>
<dbReference type="GO" id="GO:0051537">
    <property type="term" value="F:2 iron, 2 sulfur cluster binding"/>
    <property type="evidence" value="ECO:0007669"/>
    <property type="project" value="InterPro"/>
</dbReference>
<dbReference type="Pfam" id="PF10418">
    <property type="entry name" value="DHODB_Fe-S_bind"/>
    <property type="match status" value="1"/>
</dbReference>
<sequence>MESYHQDFKILSKRELCANTFHFKVHAPFIARKILAGQFVIIRPNEKSERIPLSICGWNRDEGYIEIIIMAAGRTSTEAIIKEVGESFQDIVGPLGQRSHVTKYDGACVLIGGGYGTGAIIPTARDLKELGNRVIGIIGARTENLLIMADELKAVCDEVYLTTNDGSVGIEGFVTHALEKIIANEKVSTTLAVGPMPMMMAVADMTKKNDIECWVSLNAIMVDGTGMCGACRVTVNGETKFACFHGPDFDGHNVDYKELMTRQKMFVDKEKIAMEAFEETLKK</sequence>
<dbReference type="InterPro" id="IPR012165">
    <property type="entry name" value="Cyt_c3_hydrogenase_gsu"/>
</dbReference>
<reference evidence="2" key="1">
    <citation type="submission" date="2018-06" db="EMBL/GenBank/DDBJ databases">
        <authorList>
            <person name="Zhirakovskaya E."/>
        </authorList>
    </citation>
    <scope>NUCLEOTIDE SEQUENCE</scope>
</reference>
<evidence type="ECO:0000313" key="2">
    <source>
        <dbReference type="EMBL" id="VAX24225.1"/>
    </source>
</evidence>
<name>A0A3B1CY71_9ZZZZ</name>